<protein>
    <recommendedName>
        <fullName evidence="1">C-type lectin domain-containing protein</fullName>
    </recommendedName>
</protein>
<dbReference type="SUPFAM" id="SSF56436">
    <property type="entry name" value="C-type lectin-like"/>
    <property type="match status" value="1"/>
</dbReference>
<evidence type="ECO:0000313" key="3">
    <source>
        <dbReference type="Proteomes" id="UP000092460"/>
    </source>
</evidence>
<reference evidence="3" key="1">
    <citation type="submission" date="2015-01" db="EMBL/GenBank/DDBJ databases">
        <authorList>
            <person name="Aksoy S."/>
            <person name="Warren W."/>
            <person name="Wilson R.K."/>
        </authorList>
    </citation>
    <scope>NUCLEOTIDE SEQUENCE [LARGE SCALE GENOMIC DNA]</scope>
    <source>
        <strain evidence="3">IAEA</strain>
    </source>
</reference>
<dbReference type="Proteomes" id="UP000092460">
    <property type="component" value="Unassembled WGS sequence"/>
</dbReference>
<dbReference type="Gene3D" id="3.10.100.10">
    <property type="entry name" value="Mannose-Binding Protein A, subunit A"/>
    <property type="match status" value="1"/>
</dbReference>
<dbReference type="VEuPathDB" id="VectorBase:GPPI047014"/>
<dbReference type="EnsemblMetazoa" id="GPPI047014-RA">
    <property type="protein sequence ID" value="GPPI047014-PA"/>
    <property type="gene ID" value="GPPI047014"/>
</dbReference>
<keyword evidence="3" id="KW-1185">Reference proteome</keyword>
<dbReference type="CDD" id="cd00037">
    <property type="entry name" value="CLECT"/>
    <property type="match status" value="1"/>
</dbReference>
<dbReference type="STRING" id="67801.A0A1B0C230"/>
<dbReference type="InterPro" id="IPR016187">
    <property type="entry name" value="CTDL_fold"/>
</dbReference>
<sequence>MNGHLKSLDNESDLNAIHTYFKKNIPGMRWWWLSSNDLGLEGKFVCWANTGAPMNYTVWSSGKPDTSKIDGNCVHLWWVGAAEESLILSIFCMFSKKLIFLNVPNDDDDDDDDDDDNNNDNVNDVVIVKASQLVEAAKRFMWQQRKMKVTLL</sequence>
<accession>A0A1B0C230</accession>
<dbReference type="InterPro" id="IPR016186">
    <property type="entry name" value="C-type_lectin-like/link_sf"/>
</dbReference>
<evidence type="ECO:0000313" key="2">
    <source>
        <dbReference type="EnsemblMetazoa" id="GPPI047014-PA"/>
    </source>
</evidence>
<feature type="domain" description="C-type lectin" evidence="1">
    <location>
        <begin position="1"/>
        <end position="78"/>
    </location>
</feature>
<proteinExistence type="predicted"/>
<dbReference type="PROSITE" id="PS50041">
    <property type="entry name" value="C_TYPE_LECTIN_2"/>
    <property type="match status" value="1"/>
</dbReference>
<dbReference type="EMBL" id="JXJN01024304">
    <property type="status" value="NOT_ANNOTATED_CDS"/>
    <property type="molecule type" value="Genomic_DNA"/>
</dbReference>
<name>A0A1B0C230_9MUSC</name>
<organism evidence="2 3">
    <name type="scientific">Glossina palpalis gambiensis</name>
    <dbReference type="NCBI Taxonomy" id="67801"/>
    <lineage>
        <taxon>Eukaryota</taxon>
        <taxon>Metazoa</taxon>
        <taxon>Ecdysozoa</taxon>
        <taxon>Arthropoda</taxon>
        <taxon>Hexapoda</taxon>
        <taxon>Insecta</taxon>
        <taxon>Pterygota</taxon>
        <taxon>Neoptera</taxon>
        <taxon>Endopterygota</taxon>
        <taxon>Diptera</taxon>
        <taxon>Brachycera</taxon>
        <taxon>Muscomorpha</taxon>
        <taxon>Hippoboscoidea</taxon>
        <taxon>Glossinidae</taxon>
        <taxon>Glossina</taxon>
    </lineage>
</organism>
<reference evidence="2" key="2">
    <citation type="submission" date="2020-05" db="UniProtKB">
        <authorList>
            <consortium name="EnsemblMetazoa"/>
        </authorList>
    </citation>
    <scope>IDENTIFICATION</scope>
    <source>
        <strain evidence="2">IAEA</strain>
    </source>
</reference>
<dbReference type="InterPro" id="IPR001304">
    <property type="entry name" value="C-type_lectin-like"/>
</dbReference>
<dbReference type="AlphaFoldDB" id="A0A1B0C230"/>
<evidence type="ECO:0000259" key="1">
    <source>
        <dbReference type="PROSITE" id="PS50041"/>
    </source>
</evidence>